<sequence>AQQPVSARPEQTYSLRNLISSGYSMGRNGMGSLASTRRRKYIHTQSVKSSCSDAATVSVRSVVCHGATVTGPQFFPEREKAKAGLEVGEGEKEKGQMSGRSRKRIAKRGGIRDKQTNLDKGSSGGSAGEQRGLRCLRGGLPSTDPELRLRCCLAALSSGCQHALIYQGGHASRHPRSPLCPAFIKSLPDGSDRAGLSTDPQLFHISVNGLSCGAAAALRFDRLQGPEGRSTMLLRRKSL</sequence>
<organism evidence="1 2">
    <name type="scientific">Chaenocephalus aceratus</name>
    <name type="common">Blackfin icefish</name>
    <name type="synonym">Chaenichthys aceratus</name>
    <dbReference type="NCBI Taxonomy" id="36190"/>
    <lineage>
        <taxon>Eukaryota</taxon>
        <taxon>Metazoa</taxon>
        <taxon>Chordata</taxon>
        <taxon>Craniata</taxon>
        <taxon>Vertebrata</taxon>
        <taxon>Euteleostomi</taxon>
        <taxon>Actinopterygii</taxon>
        <taxon>Neopterygii</taxon>
        <taxon>Teleostei</taxon>
        <taxon>Neoteleostei</taxon>
        <taxon>Acanthomorphata</taxon>
        <taxon>Eupercaria</taxon>
        <taxon>Perciformes</taxon>
        <taxon>Notothenioidei</taxon>
        <taxon>Channichthyidae</taxon>
        <taxon>Chaenocephalus</taxon>
    </lineage>
</organism>
<evidence type="ECO:0000313" key="1">
    <source>
        <dbReference type="EMBL" id="KAI4829064.1"/>
    </source>
</evidence>
<feature type="non-terminal residue" evidence="1">
    <location>
        <position position="1"/>
    </location>
</feature>
<feature type="non-terminal residue" evidence="1">
    <location>
        <position position="239"/>
    </location>
</feature>
<accession>A0ACB9XRK1</accession>
<dbReference type="EMBL" id="CM043788">
    <property type="protein sequence ID" value="KAI4829064.1"/>
    <property type="molecule type" value="Genomic_DNA"/>
</dbReference>
<comment type="caution">
    <text evidence="1">The sequence shown here is derived from an EMBL/GenBank/DDBJ whole genome shotgun (WGS) entry which is preliminary data.</text>
</comment>
<proteinExistence type="predicted"/>
<reference evidence="1" key="1">
    <citation type="submission" date="2022-05" db="EMBL/GenBank/DDBJ databases">
        <title>Chromosome-level genome of Chaenocephalus aceratus.</title>
        <authorList>
            <person name="Park H."/>
        </authorList>
    </citation>
    <scope>NUCLEOTIDE SEQUENCE</scope>
    <source>
        <strain evidence="1">KU_202001</strain>
    </source>
</reference>
<protein>
    <submittedName>
        <fullName evidence="1">Uncharacterized protein</fullName>
    </submittedName>
</protein>
<evidence type="ECO:0000313" key="2">
    <source>
        <dbReference type="Proteomes" id="UP001057452"/>
    </source>
</evidence>
<name>A0ACB9XRK1_CHAAC</name>
<dbReference type="Proteomes" id="UP001057452">
    <property type="component" value="Chromosome 4"/>
</dbReference>
<keyword evidence="2" id="KW-1185">Reference proteome</keyword>
<gene>
    <name evidence="1" type="ORF">KUCAC02_023127</name>
</gene>